<dbReference type="EMBL" id="JAXCGZ010005995">
    <property type="protein sequence ID" value="KAK7080311.1"/>
    <property type="molecule type" value="Genomic_DNA"/>
</dbReference>
<accession>A0AAN8X9F6</accession>
<dbReference type="InterPro" id="IPR000182">
    <property type="entry name" value="GNAT_dom"/>
</dbReference>
<feature type="compositionally biased region" description="Pro residues" evidence="1">
    <location>
        <begin position="227"/>
        <end position="240"/>
    </location>
</feature>
<dbReference type="GO" id="GO:0008080">
    <property type="term" value="F:N-acetyltransferase activity"/>
    <property type="evidence" value="ECO:0007669"/>
    <property type="project" value="InterPro"/>
</dbReference>
<dbReference type="InterPro" id="IPR039840">
    <property type="entry name" value="NAA80"/>
</dbReference>
<dbReference type="Proteomes" id="UP001381693">
    <property type="component" value="Unassembled WGS sequence"/>
</dbReference>
<reference evidence="3 4" key="1">
    <citation type="submission" date="2023-11" db="EMBL/GenBank/DDBJ databases">
        <title>Halocaridina rubra genome assembly.</title>
        <authorList>
            <person name="Smith C."/>
        </authorList>
    </citation>
    <scope>NUCLEOTIDE SEQUENCE [LARGE SCALE GENOMIC DNA]</scope>
    <source>
        <strain evidence="3">EP-1</strain>
        <tissue evidence="3">Whole</tissue>
    </source>
</reference>
<proteinExistence type="predicted"/>
<comment type="caution">
    <text evidence="3">The sequence shown here is derived from an EMBL/GenBank/DDBJ whole genome shotgun (WGS) entry which is preliminary data.</text>
</comment>
<dbReference type="PROSITE" id="PS51186">
    <property type="entry name" value="GNAT"/>
    <property type="match status" value="1"/>
</dbReference>
<dbReference type="GO" id="GO:0005737">
    <property type="term" value="C:cytoplasm"/>
    <property type="evidence" value="ECO:0007669"/>
    <property type="project" value="TreeGrafter"/>
</dbReference>
<dbReference type="InterPro" id="IPR016181">
    <property type="entry name" value="Acyl_CoA_acyltransferase"/>
</dbReference>
<dbReference type="Gene3D" id="3.40.630.30">
    <property type="match status" value="1"/>
</dbReference>
<dbReference type="GO" id="GO:1905502">
    <property type="term" value="F:acetyl-CoA binding"/>
    <property type="evidence" value="ECO:0007669"/>
    <property type="project" value="TreeGrafter"/>
</dbReference>
<dbReference type="SUPFAM" id="SSF55729">
    <property type="entry name" value="Acyl-CoA N-acyltransferases (Nat)"/>
    <property type="match status" value="1"/>
</dbReference>
<evidence type="ECO:0000313" key="3">
    <source>
        <dbReference type="EMBL" id="KAK7080311.1"/>
    </source>
</evidence>
<protein>
    <submittedName>
        <fullName evidence="3">N-acetyltransferase activity protein</fullName>
    </submittedName>
</protein>
<dbReference type="PANTHER" id="PTHR13538:SF4">
    <property type="entry name" value="N-ALPHA-ACETYLTRANSFERASE 80"/>
    <property type="match status" value="1"/>
</dbReference>
<dbReference type="Pfam" id="PF00583">
    <property type="entry name" value="Acetyltransf_1"/>
    <property type="match status" value="1"/>
</dbReference>
<gene>
    <name evidence="3" type="primary">NAT6</name>
    <name evidence="3" type="ORF">SK128_013085</name>
</gene>
<dbReference type="CDD" id="cd04301">
    <property type="entry name" value="NAT_SF"/>
    <property type="match status" value="1"/>
</dbReference>
<evidence type="ECO:0000256" key="1">
    <source>
        <dbReference type="SAM" id="MobiDB-lite"/>
    </source>
</evidence>
<organism evidence="3 4">
    <name type="scientific">Halocaridina rubra</name>
    <name type="common">Hawaiian red shrimp</name>
    <dbReference type="NCBI Taxonomy" id="373956"/>
    <lineage>
        <taxon>Eukaryota</taxon>
        <taxon>Metazoa</taxon>
        <taxon>Ecdysozoa</taxon>
        <taxon>Arthropoda</taxon>
        <taxon>Crustacea</taxon>
        <taxon>Multicrustacea</taxon>
        <taxon>Malacostraca</taxon>
        <taxon>Eumalacostraca</taxon>
        <taxon>Eucarida</taxon>
        <taxon>Decapoda</taxon>
        <taxon>Pleocyemata</taxon>
        <taxon>Caridea</taxon>
        <taxon>Atyoidea</taxon>
        <taxon>Atyidae</taxon>
        <taxon>Halocaridina</taxon>
    </lineage>
</organism>
<feature type="domain" description="N-acetyltransferase" evidence="2">
    <location>
        <begin position="14"/>
        <end position="163"/>
    </location>
</feature>
<evidence type="ECO:0000259" key="2">
    <source>
        <dbReference type="PROSITE" id="PS51186"/>
    </source>
</evidence>
<sequence length="280" mass="31226">MGMTEANNEDETKLVVLHRYPEYADDCMEILNSKWPRSRGLRLRSLRSSCDNFPTSLALLRRLAKSNNYEVIGHARVNVLPREEDSAWIESVIIRSDLRGKGYGRILMTKTEEFSRTCGFTMAYLSTHDQQKFYSNLGYEFCPPVCIFGGSVNRHIIPKQFLLPSASHDEKLRIDRVNGLCKSLNANCTLTNENAVSCNSNVSGHPQCTTPSVSNPPPLRPQSLSPSTPPPPPPPLPSLAPPPSLGPFPLLLHHHLHLLLLLALPLVPFPLLLPHLHPPK</sequence>
<feature type="region of interest" description="Disordered" evidence="1">
    <location>
        <begin position="206"/>
        <end position="240"/>
    </location>
</feature>
<name>A0AAN8X9F6_HALRR</name>
<keyword evidence="4" id="KW-1185">Reference proteome</keyword>
<dbReference type="AlphaFoldDB" id="A0AAN8X9F6"/>
<dbReference type="PANTHER" id="PTHR13538">
    <property type="entry name" value="N-ACETYLTRANSFERASE 6"/>
    <property type="match status" value="1"/>
</dbReference>
<evidence type="ECO:0000313" key="4">
    <source>
        <dbReference type="Proteomes" id="UP001381693"/>
    </source>
</evidence>